<dbReference type="Proteomes" id="UP000250870">
    <property type="component" value="Unassembled WGS sequence"/>
</dbReference>
<evidence type="ECO:0000313" key="3">
    <source>
        <dbReference type="Proteomes" id="UP000250870"/>
    </source>
</evidence>
<dbReference type="Gene3D" id="2.60.120.10">
    <property type="entry name" value="Jelly Rolls"/>
    <property type="match status" value="1"/>
</dbReference>
<dbReference type="InterPro" id="IPR014710">
    <property type="entry name" value="RmlC-like_jellyroll"/>
</dbReference>
<organism evidence="2 3">
    <name type="scientific">Photorhabdus laumondii subsp. clarkei</name>
    <dbReference type="NCBI Taxonomy" id="2029685"/>
    <lineage>
        <taxon>Bacteria</taxon>
        <taxon>Pseudomonadati</taxon>
        <taxon>Pseudomonadota</taxon>
        <taxon>Gammaproteobacteria</taxon>
        <taxon>Enterobacterales</taxon>
        <taxon>Morganellaceae</taxon>
        <taxon>Photorhabdus</taxon>
    </lineage>
</organism>
<proteinExistence type="predicted"/>
<dbReference type="SUPFAM" id="SSF51182">
    <property type="entry name" value="RmlC-like cupins"/>
    <property type="match status" value="1"/>
</dbReference>
<dbReference type="Pfam" id="PF07883">
    <property type="entry name" value="Cupin_2"/>
    <property type="match status" value="1"/>
</dbReference>
<accession>A0A329VGC4</accession>
<dbReference type="RefSeq" id="WP_113025681.1">
    <property type="nucleotide sequence ID" value="NZ_CAWNWQ010000012.1"/>
</dbReference>
<comment type="caution">
    <text evidence="2">The sequence shown here is derived from an EMBL/GenBank/DDBJ whole genome shotgun (WGS) entry which is preliminary data.</text>
</comment>
<dbReference type="EMBL" id="NSCI01000012">
    <property type="protein sequence ID" value="RAW90893.1"/>
    <property type="molecule type" value="Genomic_DNA"/>
</dbReference>
<reference evidence="2 3" key="1">
    <citation type="journal article" date="2018" name="Int. J. Syst. Evol. Microbiol.">
        <title>Whole-genome-based revisit of Photorhabdus phylogeny: proposal for the elevation of most Photorhabdus subspecies to the species level and description of one novel species Photorhabdus bodei sp. nov., and one novel subspecies Photorhabdus laumondii subsp. clarkei subsp. nov.</title>
        <authorList>
            <person name="Machado R.A.R."/>
            <person name="Wuthrich D."/>
            <person name="Kuhnert P."/>
            <person name="Arce C.C.M."/>
            <person name="Thonen L."/>
            <person name="Ruiz C."/>
            <person name="Zhang X."/>
            <person name="Robert C.A.M."/>
            <person name="Karimi J."/>
            <person name="Kamali S."/>
            <person name="Ma J."/>
            <person name="Bruggmann R."/>
            <person name="Erb M."/>
        </authorList>
    </citation>
    <scope>NUCLEOTIDE SEQUENCE [LARGE SCALE GENOMIC DNA]</scope>
    <source>
        <strain evidence="2 3">BOJ-47</strain>
    </source>
</reference>
<dbReference type="InterPro" id="IPR013096">
    <property type="entry name" value="Cupin_2"/>
</dbReference>
<evidence type="ECO:0000313" key="2">
    <source>
        <dbReference type="EMBL" id="RAW90893.1"/>
    </source>
</evidence>
<name>A0A329VGC4_9GAMM</name>
<sequence>MHLNKYKESLETKEIQELYGIRYYQSGERYKYEAPASQAYYFESYVGEYEINVERGDCVYFISDCKKNASLKRGPCQVSSKHCATIIRGYMPSEVTASLEGTTLLPYVNGCSTKQIFFPPRVGDPTLQLLKIPANSAEQAHHIHSTVRVVYVLSGKGKSIVGMEGKSVEQDLLPGMVCILEPMCPHHFETPYGEPLVVIPLHVYSSTGAQETSHPMFNGTYMMNQGA</sequence>
<dbReference type="InterPro" id="IPR011051">
    <property type="entry name" value="RmlC_Cupin_sf"/>
</dbReference>
<feature type="domain" description="Cupin type-2" evidence="1">
    <location>
        <begin position="131"/>
        <end position="199"/>
    </location>
</feature>
<evidence type="ECO:0000259" key="1">
    <source>
        <dbReference type="Pfam" id="PF07883"/>
    </source>
</evidence>
<protein>
    <recommendedName>
        <fullName evidence="1">Cupin type-2 domain-containing protein</fullName>
    </recommendedName>
</protein>
<gene>
    <name evidence="2" type="ORF">CKY01_10650</name>
</gene>
<dbReference type="AlphaFoldDB" id="A0A329VGC4"/>